<feature type="transmembrane region" description="Helical" evidence="1">
    <location>
        <begin position="128"/>
        <end position="147"/>
    </location>
</feature>
<evidence type="ECO:0000313" key="2">
    <source>
        <dbReference type="EMBL" id="CAF4856564.1"/>
    </source>
</evidence>
<keyword evidence="1" id="KW-1133">Transmembrane helix</keyword>
<dbReference type="Proteomes" id="UP000663880">
    <property type="component" value="Unassembled WGS sequence"/>
</dbReference>
<evidence type="ECO:0000256" key="1">
    <source>
        <dbReference type="SAM" id="Phobius"/>
    </source>
</evidence>
<name>A0A821SHD1_9NEOP</name>
<feature type="transmembrane region" description="Helical" evidence="1">
    <location>
        <begin position="21"/>
        <end position="42"/>
    </location>
</feature>
<proteinExistence type="predicted"/>
<dbReference type="AlphaFoldDB" id="A0A821SHD1"/>
<keyword evidence="1" id="KW-0472">Membrane</keyword>
<dbReference type="PROSITE" id="PS51257">
    <property type="entry name" value="PROKAR_LIPOPROTEIN"/>
    <property type="match status" value="1"/>
</dbReference>
<feature type="transmembrane region" description="Helical" evidence="1">
    <location>
        <begin position="62"/>
        <end position="89"/>
    </location>
</feature>
<organism evidence="2 3">
    <name type="scientific">Pieris macdunnoughi</name>
    <dbReference type="NCBI Taxonomy" id="345717"/>
    <lineage>
        <taxon>Eukaryota</taxon>
        <taxon>Metazoa</taxon>
        <taxon>Ecdysozoa</taxon>
        <taxon>Arthropoda</taxon>
        <taxon>Hexapoda</taxon>
        <taxon>Insecta</taxon>
        <taxon>Pterygota</taxon>
        <taxon>Neoptera</taxon>
        <taxon>Endopterygota</taxon>
        <taxon>Lepidoptera</taxon>
        <taxon>Glossata</taxon>
        <taxon>Ditrysia</taxon>
        <taxon>Papilionoidea</taxon>
        <taxon>Pieridae</taxon>
        <taxon>Pierinae</taxon>
        <taxon>Pieris</taxon>
    </lineage>
</organism>
<feature type="transmembrane region" description="Helical" evidence="1">
    <location>
        <begin position="101"/>
        <end position="122"/>
    </location>
</feature>
<protein>
    <submittedName>
        <fullName evidence="2">Uncharacterized protein</fullName>
    </submittedName>
</protein>
<sequence length="169" mass="19030">MCYKGKCLHCIEVETGSLIWAIFNVILTGLACLICIGVFIYINVMVKDVHFEESMDGYTVLAVGVSNLILMVVLAFSAIEFMFTMFLLVGVIKKHVGYVKAYFVYGVVKIIIGSLSLIGVFINISDYPALFAIVLFYVFHCLVLLMVRNTYLKFDEGSIIQQYMHKPLV</sequence>
<dbReference type="EMBL" id="CAJOBZ010000018">
    <property type="protein sequence ID" value="CAF4856564.1"/>
    <property type="molecule type" value="Genomic_DNA"/>
</dbReference>
<gene>
    <name evidence="2" type="ORF">PMACD_LOCUS7530</name>
</gene>
<reference evidence="2" key="1">
    <citation type="submission" date="2021-02" db="EMBL/GenBank/DDBJ databases">
        <authorList>
            <person name="Steward A R."/>
        </authorList>
    </citation>
    <scope>NUCLEOTIDE SEQUENCE</scope>
</reference>
<keyword evidence="1" id="KW-0812">Transmembrane</keyword>
<accession>A0A821SHD1</accession>
<dbReference type="OrthoDB" id="7441394at2759"/>
<evidence type="ECO:0000313" key="3">
    <source>
        <dbReference type="Proteomes" id="UP000663880"/>
    </source>
</evidence>
<comment type="caution">
    <text evidence="2">The sequence shown here is derived from an EMBL/GenBank/DDBJ whole genome shotgun (WGS) entry which is preliminary data.</text>
</comment>
<keyword evidence="3" id="KW-1185">Reference proteome</keyword>